<proteinExistence type="predicted"/>
<protein>
    <submittedName>
        <fullName evidence="2">MIT_C domain-containing protein</fullName>
    </submittedName>
</protein>
<name>A0AC35TQX8_9BILA</name>
<dbReference type="WBParaSite" id="RSKR_0000348000.1">
    <property type="protein sequence ID" value="RSKR_0000348000.1"/>
    <property type="gene ID" value="RSKR_0000348000"/>
</dbReference>
<accession>A0AC35TQX8</accession>
<reference evidence="2" key="1">
    <citation type="submission" date="2016-11" db="UniProtKB">
        <authorList>
            <consortium name="WormBaseParasite"/>
        </authorList>
    </citation>
    <scope>IDENTIFICATION</scope>
    <source>
        <strain evidence="2">KR3021</strain>
    </source>
</reference>
<sequence>MDSLSKADLKEGLNEFANLYHIITDAEEKKIVLENIIGLCLYIDDDECKTIYNKFCEIRTSGNCSPNILRAHSRSSSENECGPEDLYKTDLETIKEKVDFMIITQKHHTKKDVEKYWKDIEKEIETLMERTSNNPDNQQEFFLLFEKIQLNRENENKKFDINAQSAWTNAVKKESSFAVAAIRSAPQTPIIKVVKQKNLSISSDTPLIGHRIIAPDSIHHSFHSIFSKYIDTDKHKANDVTEITIEDRYILKGYQFNNLKMFIDYAKTICVNLNTVTLLSGYNYEGAGTTKEVVEEQLRKLEKFCKKKHIHFIKNAKIAPHDRYIKFNNGLAAQFSRGLDIYKYNDPSKDSDQWICRDSTVNFYSIFEL</sequence>
<organism evidence="1 2">
    <name type="scientific">Rhabditophanes sp. KR3021</name>
    <dbReference type="NCBI Taxonomy" id="114890"/>
    <lineage>
        <taxon>Eukaryota</taxon>
        <taxon>Metazoa</taxon>
        <taxon>Ecdysozoa</taxon>
        <taxon>Nematoda</taxon>
        <taxon>Chromadorea</taxon>
        <taxon>Rhabditida</taxon>
        <taxon>Tylenchina</taxon>
        <taxon>Panagrolaimomorpha</taxon>
        <taxon>Strongyloidoidea</taxon>
        <taxon>Alloionematidae</taxon>
        <taxon>Rhabditophanes</taxon>
    </lineage>
</organism>
<evidence type="ECO:0000313" key="2">
    <source>
        <dbReference type="WBParaSite" id="RSKR_0000348000.1"/>
    </source>
</evidence>
<dbReference type="Proteomes" id="UP000095286">
    <property type="component" value="Unplaced"/>
</dbReference>
<evidence type="ECO:0000313" key="1">
    <source>
        <dbReference type="Proteomes" id="UP000095286"/>
    </source>
</evidence>